<feature type="domain" description="Mce/MlaD" evidence="3">
    <location>
        <begin position="64"/>
        <end position="165"/>
    </location>
</feature>
<dbReference type="Proteomes" id="UP000005459">
    <property type="component" value="Unassembled WGS sequence"/>
</dbReference>
<protein>
    <submittedName>
        <fullName evidence="4">Mammalian cell entry related domain protein</fullName>
    </submittedName>
</protein>
<keyword evidence="2" id="KW-1133">Transmembrane helix</keyword>
<evidence type="ECO:0000259" key="3">
    <source>
        <dbReference type="Pfam" id="PF02470"/>
    </source>
</evidence>
<dbReference type="AlphaFoldDB" id="F9UI97"/>
<feature type="transmembrane region" description="Helical" evidence="2">
    <location>
        <begin position="36"/>
        <end position="62"/>
    </location>
</feature>
<gene>
    <name evidence="4" type="ORF">ThimaDRAFT_4650</name>
</gene>
<dbReference type="EMBL" id="AFWV01000024">
    <property type="protein sequence ID" value="EGV16049.1"/>
    <property type="molecule type" value="Genomic_DNA"/>
</dbReference>
<evidence type="ECO:0000313" key="4">
    <source>
        <dbReference type="EMBL" id="EGV16049.1"/>
    </source>
</evidence>
<feature type="region of interest" description="Disordered" evidence="1">
    <location>
        <begin position="1"/>
        <end position="28"/>
    </location>
</feature>
<evidence type="ECO:0000256" key="1">
    <source>
        <dbReference type="SAM" id="MobiDB-lite"/>
    </source>
</evidence>
<proteinExistence type="predicted"/>
<dbReference type="eggNOG" id="COG1463">
    <property type="taxonomic scope" value="Bacteria"/>
</dbReference>
<name>F9UI97_9GAMM</name>
<dbReference type="InterPro" id="IPR003399">
    <property type="entry name" value="Mce/MlaD"/>
</dbReference>
<dbReference type="PANTHER" id="PTHR33371">
    <property type="entry name" value="INTERMEMBRANE PHOSPHOLIPID TRANSPORT SYSTEM BINDING PROTEIN MLAD-RELATED"/>
    <property type="match status" value="1"/>
</dbReference>
<evidence type="ECO:0000256" key="2">
    <source>
        <dbReference type="SAM" id="Phobius"/>
    </source>
</evidence>
<feature type="compositionally biased region" description="Basic and acidic residues" evidence="1">
    <location>
        <begin position="1"/>
        <end position="14"/>
    </location>
</feature>
<dbReference type="InterPro" id="IPR052336">
    <property type="entry name" value="MlaD_Phospholipid_Transporter"/>
</dbReference>
<dbReference type="RefSeq" id="WP_007195521.1">
    <property type="nucleotide sequence ID" value="NZ_AFWV01000024.1"/>
</dbReference>
<sequence>MTLRPDPADRRLDRLYSPPEIGAPGKRRARAERRDLLVSGIFVIAMAAVVLAAFTLVLPGLFGRTYRLQAYFPDANGLDAGMQVVQEGYVIGLVESVVPVFPDGTDTHRLHCPKPPPEVSARSPSLPCFRATLRIRENWPVPQGSQARLTTLGLLQGEAIGIQPGSSAELYADGAVIDAKAPDADLTERLAALTETVRMVVEDSIAPTLASIRDQVKTIELLIGTGEDQGENRDRLAGAFENLRILSENLATAVDPDAVAAILGSVKDMSASLALITGDMTGSTEDMRRAVADYGSLAVEIRGLVNENRPAIQRSLDDTQFLLQSLSAALIPILTNIEDASRNLSALARDLRGDPAIIIKGREQTEQAPWFR</sequence>
<dbReference type="Pfam" id="PF02470">
    <property type="entry name" value="MlaD"/>
    <property type="match status" value="1"/>
</dbReference>
<organism evidence="4 5">
    <name type="scientific">Thiocapsa marina 5811</name>
    <dbReference type="NCBI Taxonomy" id="768671"/>
    <lineage>
        <taxon>Bacteria</taxon>
        <taxon>Pseudomonadati</taxon>
        <taxon>Pseudomonadota</taxon>
        <taxon>Gammaproteobacteria</taxon>
        <taxon>Chromatiales</taxon>
        <taxon>Chromatiaceae</taxon>
        <taxon>Thiocapsa</taxon>
    </lineage>
</organism>
<dbReference type="STRING" id="768671.ThimaDRAFT_4650"/>
<dbReference type="OrthoDB" id="6193911at2"/>
<keyword evidence="2" id="KW-0472">Membrane</keyword>
<keyword evidence="2" id="KW-0812">Transmembrane</keyword>
<accession>F9UI97</accession>
<dbReference type="PANTHER" id="PTHR33371:SF4">
    <property type="entry name" value="INTERMEMBRANE PHOSPHOLIPID TRANSPORT SYSTEM BINDING PROTEIN MLAD"/>
    <property type="match status" value="1"/>
</dbReference>
<evidence type="ECO:0000313" key="5">
    <source>
        <dbReference type="Proteomes" id="UP000005459"/>
    </source>
</evidence>
<keyword evidence="5" id="KW-1185">Reference proteome</keyword>
<reference evidence="4 5" key="1">
    <citation type="submission" date="2011-06" db="EMBL/GenBank/DDBJ databases">
        <title>The draft genome of Thiocapsa marina 5811.</title>
        <authorList>
            <consortium name="US DOE Joint Genome Institute (JGI-PGF)"/>
            <person name="Lucas S."/>
            <person name="Han J."/>
            <person name="Cheng J.-F."/>
            <person name="Goodwin L."/>
            <person name="Pitluck S."/>
            <person name="Peters L."/>
            <person name="Land M.L."/>
            <person name="Hauser L."/>
            <person name="Vogl K."/>
            <person name="Liu Z."/>
            <person name="Imhoff J."/>
            <person name="Thiel V."/>
            <person name="Frigaard N.-U."/>
            <person name="Bryant D."/>
            <person name="Woyke T.J."/>
        </authorList>
    </citation>
    <scope>NUCLEOTIDE SEQUENCE [LARGE SCALE GENOMIC DNA]</scope>
    <source>
        <strain evidence="4 5">5811</strain>
    </source>
</reference>